<accession>A0A0N4U0R6</accession>
<dbReference type="Proteomes" id="UP000274756">
    <property type="component" value="Unassembled WGS sequence"/>
</dbReference>
<reference evidence="6" key="1">
    <citation type="submission" date="2017-02" db="UniProtKB">
        <authorList>
            <consortium name="WormBaseParasite"/>
        </authorList>
    </citation>
    <scope>IDENTIFICATION</scope>
</reference>
<feature type="signal peptide" evidence="1">
    <location>
        <begin position="1"/>
        <end position="25"/>
    </location>
</feature>
<dbReference type="PANTHER" id="PTHR46339">
    <property type="entry name" value="PROTEIN CBG15282-RELATED"/>
    <property type="match status" value="1"/>
</dbReference>
<dbReference type="GO" id="GO:0004867">
    <property type="term" value="F:serine-type endopeptidase inhibitor activity"/>
    <property type="evidence" value="ECO:0007669"/>
    <property type="project" value="InterPro"/>
</dbReference>
<evidence type="ECO:0000313" key="5">
    <source>
        <dbReference type="Proteomes" id="UP000274756"/>
    </source>
</evidence>
<dbReference type="SMART" id="SM00131">
    <property type="entry name" value="KU"/>
    <property type="match status" value="2"/>
</dbReference>
<dbReference type="STRING" id="318479.A0A0N4U0R6"/>
<dbReference type="InterPro" id="IPR036880">
    <property type="entry name" value="Kunitz_BPTI_sf"/>
</dbReference>
<dbReference type="EMBL" id="UYYG01001150">
    <property type="protein sequence ID" value="VDN54542.1"/>
    <property type="molecule type" value="Genomic_DNA"/>
</dbReference>
<organism evidence="4 6">
    <name type="scientific">Dracunculus medinensis</name>
    <name type="common">Guinea worm</name>
    <dbReference type="NCBI Taxonomy" id="318479"/>
    <lineage>
        <taxon>Eukaryota</taxon>
        <taxon>Metazoa</taxon>
        <taxon>Ecdysozoa</taxon>
        <taxon>Nematoda</taxon>
        <taxon>Chromadorea</taxon>
        <taxon>Rhabditida</taxon>
        <taxon>Spirurina</taxon>
        <taxon>Dracunculoidea</taxon>
        <taxon>Dracunculidae</taxon>
        <taxon>Dracunculus</taxon>
    </lineage>
</organism>
<dbReference type="SUPFAM" id="SSF57362">
    <property type="entry name" value="BPTI-like"/>
    <property type="match status" value="2"/>
</dbReference>
<dbReference type="InterPro" id="IPR002223">
    <property type="entry name" value="Kunitz_BPTI"/>
</dbReference>
<dbReference type="WBParaSite" id="DME_0000015501-mRNA-1">
    <property type="protein sequence ID" value="DME_0000015501-mRNA-1"/>
    <property type="gene ID" value="DME_0000015501"/>
</dbReference>
<feature type="domain" description="BPTI/Kunitz inhibitor" evidence="2">
    <location>
        <begin position="213"/>
        <end position="266"/>
    </location>
</feature>
<gene>
    <name evidence="3" type="ORF">DME_LOCUS4515</name>
</gene>
<dbReference type="InterPro" id="IPR028150">
    <property type="entry name" value="Lustrin_cystein"/>
</dbReference>
<reference evidence="3 5" key="2">
    <citation type="submission" date="2018-11" db="EMBL/GenBank/DDBJ databases">
        <authorList>
            <consortium name="Pathogen Informatics"/>
        </authorList>
    </citation>
    <scope>NUCLEOTIDE SEQUENCE [LARGE SCALE GENOMIC DNA]</scope>
</reference>
<sequence>MKFFLDSFHTVYLLLIVLVIDDSEQYSVNNTTFLENDAIVIDFKQLCEEGTPILQENNQLKLCYPYTTSNEYKCPNKFWCHIGTTNSTNYCCPETSNLCELHLTEGYGTSMLRRFYYDSNSASCKDFLYKGYGGNQNNYLSKTDCEQICQGYAKSTGISPSALFSGIHSEGHRTTIQENIFTKISSSQSNLVSPTIVPIQRATATAFLPNNYCELAPDKGYPQEGTQPSSRWYFDVSADRCIQFYYLGSNGNANNFLSEELCRQICNSSE</sequence>
<keyword evidence="1" id="KW-0732">Signal</keyword>
<dbReference type="Pfam" id="PF14625">
    <property type="entry name" value="Lustrin_cystein"/>
    <property type="match status" value="1"/>
</dbReference>
<proteinExistence type="predicted"/>
<evidence type="ECO:0000313" key="4">
    <source>
        <dbReference type="Proteomes" id="UP000038040"/>
    </source>
</evidence>
<evidence type="ECO:0000256" key="1">
    <source>
        <dbReference type="SAM" id="SignalP"/>
    </source>
</evidence>
<evidence type="ECO:0000313" key="6">
    <source>
        <dbReference type="WBParaSite" id="DME_0000015501-mRNA-1"/>
    </source>
</evidence>
<evidence type="ECO:0000259" key="2">
    <source>
        <dbReference type="PROSITE" id="PS50279"/>
    </source>
</evidence>
<dbReference type="InterPro" id="IPR053014">
    <property type="entry name" value="Cuticle_assoc_divergent"/>
</dbReference>
<feature type="chain" id="PRO_5041079473" evidence="1">
    <location>
        <begin position="26"/>
        <end position="270"/>
    </location>
</feature>
<evidence type="ECO:0000313" key="3">
    <source>
        <dbReference type="EMBL" id="VDN54542.1"/>
    </source>
</evidence>
<dbReference type="OrthoDB" id="4473401at2759"/>
<feature type="domain" description="BPTI/Kunitz inhibitor" evidence="2">
    <location>
        <begin position="99"/>
        <end position="149"/>
    </location>
</feature>
<dbReference type="Proteomes" id="UP000038040">
    <property type="component" value="Unplaced"/>
</dbReference>
<dbReference type="PROSITE" id="PS50279">
    <property type="entry name" value="BPTI_KUNITZ_2"/>
    <property type="match status" value="2"/>
</dbReference>
<dbReference type="CDD" id="cd22593">
    <property type="entry name" value="Kunitz_conkunitzin"/>
    <property type="match status" value="2"/>
</dbReference>
<dbReference type="AlphaFoldDB" id="A0A0N4U0R6"/>
<keyword evidence="5" id="KW-1185">Reference proteome</keyword>
<dbReference type="PANTHER" id="PTHR46339:SF9">
    <property type="entry name" value="BPTI_KUNITZ INHIBITOR DOMAIN-CONTAINING PROTEIN"/>
    <property type="match status" value="1"/>
</dbReference>
<dbReference type="Gene3D" id="4.10.410.10">
    <property type="entry name" value="Pancreatic trypsin inhibitor Kunitz domain"/>
    <property type="match status" value="2"/>
</dbReference>
<name>A0A0N4U0R6_DRAME</name>
<dbReference type="Pfam" id="PF00014">
    <property type="entry name" value="Kunitz_BPTI"/>
    <property type="match status" value="2"/>
</dbReference>
<protein>
    <submittedName>
        <fullName evidence="6">BPTI/Kunitz inhibitor domain-containing protein</fullName>
    </submittedName>
</protein>